<name>A0A1G2MYG2_9BACT</name>
<sequence>MSMSKHQAIKTIRMEIDRINQEIDLRIIKGVSYRREALRHKFLMAQLDRLVPRRSAFSFFTLAFN</sequence>
<proteinExistence type="predicted"/>
<reference evidence="1 2" key="1">
    <citation type="journal article" date="2016" name="Nat. Commun.">
        <title>Thousands of microbial genomes shed light on interconnected biogeochemical processes in an aquifer system.</title>
        <authorList>
            <person name="Anantharaman K."/>
            <person name="Brown C.T."/>
            <person name="Hug L.A."/>
            <person name="Sharon I."/>
            <person name="Castelle C.J."/>
            <person name="Probst A.J."/>
            <person name="Thomas B.C."/>
            <person name="Singh A."/>
            <person name="Wilkins M.J."/>
            <person name="Karaoz U."/>
            <person name="Brodie E.L."/>
            <person name="Williams K.H."/>
            <person name="Hubbard S.S."/>
            <person name="Banfield J.F."/>
        </authorList>
    </citation>
    <scope>NUCLEOTIDE SEQUENCE [LARGE SCALE GENOMIC DNA]</scope>
</reference>
<accession>A0A1G2MYG2</accession>
<dbReference type="Proteomes" id="UP000178089">
    <property type="component" value="Unassembled WGS sequence"/>
</dbReference>
<dbReference type="AlphaFoldDB" id="A0A1G2MYG2"/>
<evidence type="ECO:0000313" key="2">
    <source>
        <dbReference type="Proteomes" id="UP000178089"/>
    </source>
</evidence>
<organism evidence="1 2">
    <name type="scientific">Candidatus Taylorbacteria bacterium RIFCSPHIGHO2_12_FULL_45_16</name>
    <dbReference type="NCBI Taxonomy" id="1802315"/>
    <lineage>
        <taxon>Bacteria</taxon>
        <taxon>Candidatus Tayloriibacteriota</taxon>
    </lineage>
</organism>
<dbReference type="EMBL" id="MHRT01000006">
    <property type="protein sequence ID" value="OHA28975.1"/>
    <property type="molecule type" value="Genomic_DNA"/>
</dbReference>
<dbReference type="STRING" id="1802315.A3F51_01770"/>
<evidence type="ECO:0000313" key="1">
    <source>
        <dbReference type="EMBL" id="OHA28975.1"/>
    </source>
</evidence>
<gene>
    <name evidence="1" type="ORF">A3F51_01770</name>
</gene>
<protein>
    <submittedName>
        <fullName evidence="1">Uncharacterized protein</fullName>
    </submittedName>
</protein>
<comment type="caution">
    <text evidence="1">The sequence shown here is derived from an EMBL/GenBank/DDBJ whole genome shotgun (WGS) entry which is preliminary data.</text>
</comment>